<accession>A0A0D2BTX8</accession>
<evidence type="ECO:0000313" key="7">
    <source>
        <dbReference type="EMBL" id="KIW14724.1"/>
    </source>
</evidence>
<feature type="binding site" evidence="5">
    <location>
        <position position="95"/>
    </location>
    <ligand>
        <name>Zn(2+)</name>
        <dbReference type="ChEBI" id="CHEBI:29105"/>
        <label>1</label>
        <note>structural</note>
    </ligand>
</feature>
<dbReference type="PANTHER" id="PTHR33337">
    <property type="entry name" value="GFA DOMAIN-CONTAINING PROTEIN"/>
    <property type="match status" value="1"/>
</dbReference>
<comment type="similarity">
    <text evidence="1 5">Belongs to the Gfa family.</text>
</comment>
<dbReference type="GO" id="GO:0051907">
    <property type="term" value="F:S-(hydroxymethyl)glutathione synthase activity"/>
    <property type="evidence" value="ECO:0007669"/>
    <property type="project" value="UniProtKB-UniRule"/>
</dbReference>
<dbReference type="GO" id="GO:0008270">
    <property type="term" value="F:zinc ion binding"/>
    <property type="evidence" value="ECO:0007669"/>
    <property type="project" value="UniProtKB-UniRule"/>
</dbReference>
<feature type="binding site" evidence="5">
    <location>
        <position position="50"/>
    </location>
    <ligand>
        <name>Zn(2+)</name>
        <dbReference type="ChEBI" id="CHEBI:29105"/>
        <label>2</label>
        <note>catalytic</note>
    </ligand>
</feature>
<dbReference type="AlphaFoldDB" id="A0A0D2BTX8"/>
<evidence type="ECO:0000259" key="6">
    <source>
        <dbReference type="PROSITE" id="PS51891"/>
    </source>
</evidence>
<dbReference type="GeneID" id="27334591"/>
<feature type="domain" description="CENP-V/GFA" evidence="6">
    <location>
        <begin position="20"/>
        <end position="166"/>
    </location>
</feature>
<gene>
    <name evidence="7" type="ORF">PV08_07508</name>
</gene>
<dbReference type="GO" id="GO:0046294">
    <property type="term" value="P:formaldehyde catabolic process"/>
    <property type="evidence" value="ECO:0007669"/>
    <property type="project" value="UniProtKB-UniRule"/>
</dbReference>
<name>A0A0D2BTX8_9EURO</name>
<keyword evidence="2 5" id="KW-0479">Metal-binding</keyword>
<feature type="binding site" evidence="5">
    <location>
        <position position="27"/>
    </location>
    <ligand>
        <name>Zn(2+)</name>
        <dbReference type="ChEBI" id="CHEBI:29105"/>
        <label>1</label>
        <note>structural</note>
    </ligand>
</feature>
<dbReference type="HOGENOM" id="CLU_090716_0_0_1"/>
<protein>
    <recommendedName>
        <fullName evidence="5">Putative glutathione-dependent formaldehyde-activating enzyme</fullName>
        <ecNumber evidence="5">4.4.1.22</ecNumber>
    </recommendedName>
    <alternativeName>
        <fullName evidence="5">S-(hydroxymethyl)glutathione synthase</fullName>
    </alternativeName>
</protein>
<dbReference type="NCBIfam" id="NF003829">
    <property type="entry name" value="PRK05417.1"/>
    <property type="match status" value="1"/>
</dbReference>
<keyword evidence="4 5" id="KW-0456">Lyase</keyword>
<comment type="cofactor">
    <cofactor evidence="5">
        <name>Zn(2+)</name>
        <dbReference type="ChEBI" id="CHEBI:29105"/>
    </cofactor>
    <text evidence="5">Binds 2 Zn(2+) ions per subunit.</text>
</comment>
<feature type="binding site" evidence="5">
    <location>
        <position position="29"/>
    </location>
    <ligand>
        <name>Zn(2+)</name>
        <dbReference type="ChEBI" id="CHEBI:29105"/>
        <label>1</label>
        <note>structural</note>
    </ligand>
</feature>
<dbReference type="EC" id="4.4.1.22" evidence="5"/>
<dbReference type="SUPFAM" id="SSF51316">
    <property type="entry name" value="Mss4-like"/>
    <property type="match status" value="1"/>
</dbReference>
<dbReference type="InterPro" id="IPR011057">
    <property type="entry name" value="Mss4-like_sf"/>
</dbReference>
<dbReference type="NCBIfam" id="TIGR02820">
    <property type="entry name" value="formald_GSH"/>
    <property type="match status" value="1"/>
</dbReference>
<dbReference type="Pfam" id="PF04828">
    <property type="entry name" value="GFA"/>
    <property type="match status" value="1"/>
</dbReference>
<dbReference type="EMBL" id="KN847496">
    <property type="protein sequence ID" value="KIW14724.1"/>
    <property type="molecule type" value="Genomic_DNA"/>
</dbReference>
<dbReference type="RefSeq" id="XP_016234940.1">
    <property type="nucleotide sequence ID" value="XM_016381838.1"/>
</dbReference>
<evidence type="ECO:0000256" key="2">
    <source>
        <dbReference type="ARBA" id="ARBA00022723"/>
    </source>
</evidence>
<dbReference type="Proteomes" id="UP000053328">
    <property type="component" value="Unassembled WGS sequence"/>
</dbReference>
<comment type="catalytic activity">
    <reaction evidence="5">
        <text>S-(hydroxymethyl)glutathione = glutathione + formaldehyde</text>
        <dbReference type="Rhea" id="RHEA:22488"/>
        <dbReference type="ChEBI" id="CHEBI:16842"/>
        <dbReference type="ChEBI" id="CHEBI:57925"/>
        <dbReference type="ChEBI" id="CHEBI:58758"/>
        <dbReference type="EC" id="4.4.1.22"/>
    </reaction>
</comment>
<organism evidence="7 8">
    <name type="scientific">Exophiala spinifera</name>
    <dbReference type="NCBI Taxonomy" id="91928"/>
    <lineage>
        <taxon>Eukaryota</taxon>
        <taxon>Fungi</taxon>
        <taxon>Dikarya</taxon>
        <taxon>Ascomycota</taxon>
        <taxon>Pezizomycotina</taxon>
        <taxon>Eurotiomycetes</taxon>
        <taxon>Chaetothyriomycetidae</taxon>
        <taxon>Chaetothyriales</taxon>
        <taxon>Herpotrichiellaceae</taxon>
        <taxon>Exophiala</taxon>
    </lineage>
</organism>
<dbReference type="OrthoDB" id="3446116at2759"/>
<dbReference type="PIRSF" id="PIRSF033318">
    <property type="entry name" value="Formald_GSH"/>
    <property type="match status" value="1"/>
</dbReference>
<dbReference type="VEuPathDB" id="FungiDB:PV08_07508"/>
<keyword evidence="3 5" id="KW-0862">Zinc</keyword>
<comment type="function">
    <text evidence="5">Catalyzes the condensation of formaldehyde and glutathione to S-hydroxymethylglutathione.</text>
</comment>
<evidence type="ECO:0000256" key="4">
    <source>
        <dbReference type="ARBA" id="ARBA00023239"/>
    </source>
</evidence>
<feature type="binding site" evidence="5">
    <location>
        <position position="98"/>
    </location>
    <ligand>
        <name>Zn(2+)</name>
        <dbReference type="ChEBI" id="CHEBI:29105"/>
        <label>1</label>
        <note>structural</note>
    </ligand>
</feature>
<evidence type="ECO:0000256" key="1">
    <source>
        <dbReference type="ARBA" id="ARBA00005495"/>
    </source>
</evidence>
<dbReference type="PANTHER" id="PTHR33337:SF40">
    <property type="entry name" value="CENP-V_GFA DOMAIN-CONTAINING PROTEIN-RELATED"/>
    <property type="match status" value="1"/>
</dbReference>
<dbReference type="HAMAP" id="MF_00723">
    <property type="entry name" value="Formald_GSH"/>
    <property type="match status" value="1"/>
</dbReference>
<dbReference type="InterPro" id="IPR006913">
    <property type="entry name" value="CENP-V/GFA"/>
</dbReference>
<dbReference type="STRING" id="91928.A0A0D2BTX8"/>
<evidence type="ECO:0000256" key="3">
    <source>
        <dbReference type="ARBA" id="ARBA00022833"/>
    </source>
</evidence>
<sequence length="190" mass="20567">MSRSLHPLIDNGLTKGNPDFSGGTLKCLCKTDPVEVKLKGNVLHQHACGCSQCWKPAGALFSIVAVIPDDQVEVTKNGNKLAIVDENATILRYACKDCGAHLYGPIKKDHAFKGLSFVHTELSDEKGWQEPQFAAFVSSLIEQGYPPEKMDEVRAKLKSVGLEPYDALSPPLMDALATFAAKKSGKLGKL</sequence>
<reference evidence="7 8" key="1">
    <citation type="submission" date="2015-01" db="EMBL/GenBank/DDBJ databases">
        <title>The Genome Sequence of Exophiala spinifera CBS89968.</title>
        <authorList>
            <consortium name="The Broad Institute Genomics Platform"/>
            <person name="Cuomo C."/>
            <person name="de Hoog S."/>
            <person name="Gorbushina A."/>
            <person name="Stielow B."/>
            <person name="Teixiera M."/>
            <person name="Abouelleil A."/>
            <person name="Chapman S.B."/>
            <person name="Priest M."/>
            <person name="Young S.K."/>
            <person name="Wortman J."/>
            <person name="Nusbaum C."/>
            <person name="Birren B."/>
        </authorList>
    </citation>
    <scope>NUCLEOTIDE SEQUENCE [LARGE SCALE GENOMIC DNA]</scope>
    <source>
        <strain evidence="7 8">CBS 89968</strain>
    </source>
</reference>
<dbReference type="Gene3D" id="3.90.1590.10">
    <property type="entry name" value="glutathione-dependent formaldehyde- activating enzyme (gfa)"/>
    <property type="match status" value="1"/>
</dbReference>
<evidence type="ECO:0000256" key="5">
    <source>
        <dbReference type="HAMAP-Rule" id="MF_03142"/>
    </source>
</evidence>
<dbReference type="InterPro" id="IPR014185">
    <property type="entry name" value="Formald_GSH"/>
</dbReference>
<keyword evidence="8" id="KW-1185">Reference proteome</keyword>
<comment type="pathway">
    <text evidence="5">One-carbon metabolism; formaldehyde degradation; formate from formaldehyde (glutathione route): step 1/3.</text>
</comment>
<evidence type="ECO:0000313" key="8">
    <source>
        <dbReference type="Proteomes" id="UP000053328"/>
    </source>
</evidence>
<proteinExistence type="inferred from homology"/>
<dbReference type="UniPathway" id="UPA00562">
    <property type="reaction ID" value="UER00621"/>
</dbReference>
<dbReference type="PROSITE" id="PS51891">
    <property type="entry name" value="CENP_V_GFA"/>
    <property type="match status" value="1"/>
</dbReference>
<feature type="binding site" evidence="5">
    <location>
        <position position="53"/>
    </location>
    <ligand>
        <name>Zn(2+)</name>
        <dbReference type="ChEBI" id="CHEBI:29105"/>
        <label>2</label>
        <note>catalytic</note>
    </ligand>
</feature>
<feature type="binding site" evidence="5">
    <location>
        <position position="48"/>
    </location>
    <ligand>
        <name>Zn(2+)</name>
        <dbReference type="ChEBI" id="CHEBI:29105"/>
        <label>2</label>
        <note>catalytic</note>
    </ligand>
</feature>